<evidence type="ECO:0000313" key="2">
    <source>
        <dbReference type="Proteomes" id="UP000298058"/>
    </source>
</evidence>
<proteinExistence type="predicted"/>
<comment type="caution">
    <text evidence="1">The sequence shown here is derived from an EMBL/GenBank/DDBJ whole genome shotgun (WGS) entry which is preliminary data.</text>
</comment>
<sequence>MQFIISSFIFFILFFFLWNVRLPMLSSVKETWIWNKEGAFGTFPPGEGEDPLKVLNGYRLEGRYYSFATNRFVPFEEPFKLDYALLSQGYLEYQKIGDEVNFYSDSGELFWKKPINSYPRSGYFGTPVLYLSGDNNTVFVLDNSGNASGLGELNGRFLTDYDFAQNGKGAVVLFSGGEIYRIDEKGNKIFSADLSSDKNESFFKSVSLSPNGSFTLVHFSSKKKDYLMILDEKGEATDEWELSQFYPHKIYLSIGNRKNSVLNSVDTVQFFKEDKLVWEEKKEKAGSVYQANFAFPSGFAYGLEKEIVFLDAEGNKIRKKNLPSSEFPIRFFSGKEPNTAYLETKKDIYQIRLFE</sequence>
<dbReference type="InterPro" id="IPR011047">
    <property type="entry name" value="Quinoprotein_ADH-like_sf"/>
</dbReference>
<evidence type="ECO:0008006" key="3">
    <source>
        <dbReference type="Google" id="ProtNLM"/>
    </source>
</evidence>
<keyword evidence="2" id="KW-1185">Reference proteome</keyword>
<organism evidence="1 2">
    <name type="scientific">Leptospira idonii</name>
    <dbReference type="NCBI Taxonomy" id="1193500"/>
    <lineage>
        <taxon>Bacteria</taxon>
        <taxon>Pseudomonadati</taxon>
        <taxon>Spirochaetota</taxon>
        <taxon>Spirochaetia</taxon>
        <taxon>Leptospirales</taxon>
        <taxon>Leptospiraceae</taxon>
        <taxon>Leptospira</taxon>
    </lineage>
</organism>
<dbReference type="EMBL" id="RQHW01000047">
    <property type="protein sequence ID" value="TGN18187.1"/>
    <property type="molecule type" value="Genomic_DNA"/>
</dbReference>
<dbReference type="Proteomes" id="UP000298058">
    <property type="component" value="Unassembled WGS sequence"/>
</dbReference>
<evidence type="ECO:0000313" key="1">
    <source>
        <dbReference type="EMBL" id="TGN18187.1"/>
    </source>
</evidence>
<protein>
    <recommendedName>
        <fullName evidence="3">WD40 repeat domain-containing protein</fullName>
    </recommendedName>
</protein>
<accession>A0A4R9LXY6</accession>
<gene>
    <name evidence="1" type="ORF">EHS15_12285</name>
</gene>
<dbReference type="InterPro" id="IPR010262">
    <property type="entry name" value="Arylsulfotransferase_bact"/>
</dbReference>
<dbReference type="OrthoDB" id="317381at2"/>
<dbReference type="RefSeq" id="WP_135760874.1">
    <property type="nucleotide sequence ID" value="NZ_RQHW01000047.1"/>
</dbReference>
<dbReference type="Pfam" id="PF05935">
    <property type="entry name" value="Arylsulfotrans"/>
    <property type="match status" value="1"/>
</dbReference>
<dbReference type="SUPFAM" id="SSF50998">
    <property type="entry name" value="Quinoprotein alcohol dehydrogenase-like"/>
    <property type="match status" value="1"/>
</dbReference>
<dbReference type="GO" id="GO:0004062">
    <property type="term" value="F:aryl sulfotransferase activity"/>
    <property type="evidence" value="ECO:0007669"/>
    <property type="project" value="InterPro"/>
</dbReference>
<dbReference type="AlphaFoldDB" id="A0A4R9LXY6"/>
<name>A0A4R9LXY6_9LEPT</name>
<reference evidence="1" key="1">
    <citation type="journal article" date="2019" name="PLoS Negl. Trop. Dis.">
        <title>Revisiting the worldwide diversity of Leptospira species in the environment.</title>
        <authorList>
            <person name="Vincent A.T."/>
            <person name="Schiettekatte O."/>
            <person name="Bourhy P."/>
            <person name="Veyrier F.J."/>
            <person name="Picardeau M."/>
        </authorList>
    </citation>
    <scope>NUCLEOTIDE SEQUENCE [LARGE SCALE GENOMIC DNA]</scope>
    <source>
        <strain evidence="1">201300427</strain>
    </source>
</reference>